<dbReference type="Proteomes" id="UP001159363">
    <property type="component" value="Chromosome 8"/>
</dbReference>
<feature type="transmembrane region" description="Helical" evidence="6">
    <location>
        <begin position="122"/>
        <end position="140"/>
    </location>
</feature>
<keyword evidence="9" id="KW-1185">Reference proteome</keyword>
<evidence type="ECO:0000256" key="1">
    <source>
        <dbReference type="ARBA" id="ARBA00004141"/>
    </source>
</evidence>
<evidence type="ECO:0000313" key="8">
    <source>
        <dbReference type="EMBL" id="KAJ8874914.1"/>
    </source>
</evidence>
<organism evidence="8 9">
    <name type="scientific">Dryococelus australis</name>
    <dbReference type="NCBI Taxonomy" id="614101"/>
    <lineage>
        <taxon>Eukaryota</taxon>
        <taxon>Metazoa</taxon>
        <taxon>Ecdysozoa</taxon>
        <taxon>Arthropoda</taxon>
        <taxon>Hexapoda</taxon>
        <taxon>Insecta</taxon>
        <taxon>Pterygota</taxon>
        <taxon>Neoptera</taxon>
        <taxon>Polyneoptera</taxon>
        <taxon>Phasmatodea</taxon>
        <taxon>Verophasmatodea</taxon>
        <taxon>Anareolatae</taxon>
        <taxon>Phasmatidae</taxon>
        <taxon>Eurycanthinae</taxon>
        <taxon>Dryococelus</taxon>
    </lineage>
</organism>
<evidence type="ECO:0000256" key="5">
    <source>
        <dbReference type="ARBA" id="ARBA00023136"/>
    </source>
</evidence>
<evidence type="ECO:0000256" key="4">
    <source>
        <dbReference type="ARBA" id="ARBA00022989"/>
    </source>
</evidence>
<evidence type="ECO:0000256" key="2">
    <source>
        <dbReference type="ARBA" id="ARBA00022448"/>
    </source>
</evidence>
<dbReference type="InterPro" id="IPR036259">
    <property type="entry name" value="MFS_trans_sf"/>
</dbReference>
<dbReference type="PANTHER" id="PTHR48020">
    <property type="entry name" value="PROTON MYO-INOSITOL COTRANSPORTER"/>
    <property type="match status" value="1"/>
</dbReference>
<dbReference type="Gene3D" id="1.20.1250.20">
    <property type="entry name" value="MFS general substrate transporter like domains"/>
    <property type="match status" value="1"/>
</dbReference>
<feature type="transmembrane region" description="Helical" evidence="6">
    <location>
        <begin position="20"/>
        <end position="41"/>
    </location>
</feature>
<comment type="subcellular location">
    <subcellularLocation>
        <location evidence="1">Membrane</location>
        <topology evidence="1">Multi-pass membrane protein</topology>
    </subcellularLocation>
</comment>
<dbReference type="PROSITE" id="PS50850">
    <property type="entry name" value="MFS"/>
    <property type="match status" value="1"/>
</dbReference>
<sequence>MIVGSLFSYMAVEKCGRRILLLVSDLVITMCLIAVGIYFYLQCLGCNMEVFGWLPIASMCLYVMSILLGIGILAFTIGTEMVHPNYRSLVQTTNVMFLSITCFVTTFTYTPLVNVTGDHGCFWFYAACCAIGTVCILLTVPDTKNRCLEDILDQLNSDNYIRSVLYYKEGTNNLEKNAPSGKARLTSE</sequence>
<evidence type="ECO:0000256" key="3">
    <source>
        <dbReference type="ARBA" id="ARBA00022692"/>
    </source>
</evidence>
<accession>A0ABQ9GSE7</accession>
<reference evidence="8 9" key="1">
    <citation type="submission" date="2023-02" db="EMBL/GenBank/DDBJ databases">
        <title>LHISI_Scaffold_Assembly.</title>
        <authorList>
            <person name="Stuart O.P."/>
            <person name="Cleave R."/>
            <person name="Magrath M.J.L."/>
            <person name="Mikheyev A.S."/>
        </authorList>
    </citation>
    <scope>NUCLEOTIDE SEQUENCE [LARGE SCALE GENOMIC DNA]</scope>
    <source>
        <strain evidence="8">Daus_M_001</strain>
        <tissue evidence="8">Leg muscle</tissue>
    </source>
</reference>
<dbReference type="InterPro" id="IPR005828">
    <property type="entry name" value="MFS_sugar_transport-like"/>
</dbReference>
<keyword evidence="2" id="KW-0813">Transport</keyword>
<feature type="domain" description="Major facilitator superfamily (MFS) profile" evidence="7">
    <location>
        <begin position="1"/>
        <end position="144"/>
    </location>
</feature>
<dbReference type="EMBL" id="JARBHB010000009">
    <property type="protein sequence ID" value="KAJ8874914.1"/>
    <property type="molecule type" value="Genomic_DNA"/>
</dbReference>
<protein>
    <recommendedName>
        <fullName evidence="7">Major facilitator superfamily (MFS) profile domain-containing protein</fullName>
    </recommendedName>
</protein>
<name>A0ABQ9GSE7_9NEOP</name>
<dbReference type="InterPro" id="IPR050814">
    <property type="entry name" value="Myo-inositol_Transporter"/>
</dbReference>
<comment type="caution">
    <text evidence="8">The sequence shown here is derived from an EMBL/GenBank/DDBJ whole genome shotgun (WGS) entry which is preliminary data.</text>
</comment>
<evidence type="ECO:0000313" key="9">
    <source>
        <dbReference type="Proteomes" id="UP001159363"/>
    </source>
</evidence>
<evidence type="ECO:0000256" key="6">
    <source>
        <dbReference type="SAM" id="Phobius"/>
    </source>
</evidence>
<dbReference type="PANTHER" id="PTHR48020:SF12">
    <property type="entry name" value="PROTON MYO-INOSITOL COTRANSPORTER"/>
    <property type="match status" value="1"/>
</dbReference>
<proteinExistence type="predicted"/>
<keyword evidence="3 6" id="KW-0812">Transmembrane</keyword>
<keyword evidence="4 6" id="KW-1133">Transmembrane helix</keyword>
<dbReference type="Pfam" id="PF00083">
    <property type="entry name" value="Sugar_tr"/>
    <property type="match status" value="1"/>
</dbReference>
<keyword evidence="5 6" id="KW-0472">Membrane</keyword>
<feature type="transmembrane region" description="Helical" evidence="6">
    <location>
        <begin position="89"/>
        <end position="110"/>
    </location>
</feature>
<feature type="transmembrane region" description="Helical" evidence="6">
    <location>
        <begin position="53"/>
        <end position="77"/>
    </location>
</feature>
<dbReference type="SUPFAM" id="SSF103473">
    <property type="entry name" value="MFS general substrate transporter"/>
    <property type="match status" value="1"/>
</dbReference>
<evidence type="ECO:0000259" key="7">
    <source>
        <dbReference type="PROSITE" id="PS50850"/>
    </source>
</evidence>
<dbReference type="InterPro" id="IPR020846">
    <property type="entry name" value="MFS_dom"/>
</dbReference>
<gene>
    <name evidence="8" type="ORF">PR048_022804</name>
</gene>